<accession>A0A183STU5</accession>
<proteinExistence type="predicted"/>
<sequence>MREVRRGTSDPAAVVVVIVIRSVVSHRYAASQSPDTRTATGPSAGFVVVAPATETWVDDLLLEVGAGGQAIGGARATSHHLVLPWLVQTAKSDIPSGCSSVVERASCNRPALG</sequence>
<name>A0A183STU5_SCHSO</name>
<dbReference type="EMBL" id="UYSU01034240">
    <property type="protein sequence ID" value="VDL94028.1"/>
    <property type="molecule type" value="Genomic_DNA"/>
</dbReference>
<gene>
    <name evidence="1" type="ORF">SSLN_LOCUS7643</name>
</gene>
<reference evidence="1 2" key="2">
    <citation type="submission" date="2018-11" db="EMBL/GenBank/DDBJ databases">
        <authorList>
            <consortium name="Pathogen Informatics"/>
        </authorList>
    </citation>
    <scope>NUCLEOTIDE SEQUENCE [LARGE SCALE GENOMIC DNA]</scope>
    <source>
        <strain evidence="1 2">NST_G2</strain>
    </source>
</reference>
<dbReference type="Proteomes" id="UP000275846">
    <property type="component" value="Unassembled WGS sequence"/>
</dbReference>
<keyword evidence="2" id="KW-1185">Reference proteome</keyword>
<evidence type="ECO:0000313" key="2">
    <source>
        <dbReference type="Proteomes" id="UP000275846"/>
    </source>
</evidence>
<protein>
    <submittedName>
        <fullName evidence="3">Secreted protein</fullName>
    </submittedName>
</protein>
<dbReference type="AlphaFoldDB" id="A0A183STU5"/>
<organism evidence="3">
    <name type="scientific">Schistocephalus solidus</name>
    <name type="common">Tapeworm</name>
    <dbReference type="NCBI Taxonomy" id="70667"/>
    <lineage>
        <taxon>Eukaryota</taxon>
        <taxon>Metazoa</taxon>
        <taxon>Spiralia</taxon>
        <taxon>Lophotrochozoa</taxon>
        <taxon>Platyhelminthes</taxon>
        <taxon>Cestoda</taxon>
        <taxon>Eucestoda</taxon>
        <taxon>Diphyllobothriidea</taxon>
        <taxon>Diphyllobothriidae</taxon>
        <taxon>Schistocephalus</taxon>
    </lineage>
</organism>
<evidence type="ECO:0000313" key="3">
    <source>
        <dbReference type="WBParaSite" id="SSLN_0000793301-mRNA-1"/>
    </source>
</evidence>
<dbReference type="WBParaSite" id="SSLN_0000793301-mRNA-1">
    <property type="protein sequence ID" value="SSLN_0000793301-mRNA-1"/>
    <property type="gene ID" value="SSLN_0000793301"/>
</dbReference>
<reference evidence="3" key="1">
    <citation type="submission" date="2016-06" db="UniProtKB">
        <authorList>
            <consortium name="WormBaseParasite"/>
        </authorList>
    </citation>
    <scope>IDENTIFICATION</scope>
</reference>
<evidence type="ECO:0000313" key="1">
    <source>
        <dbReference type="EMBL" id="VDL94028.1"/>
    </source>
</evidence>